<evidence type="ECO:0000256" key="1">
    <source>
        <dbReference type="ARBA" id="ARBA00003531"/>
    </source>
</evidence>
<comment type="subcellular location">
    <subcellularLocation>
        <location evidence="2 13">Cytoplasm</location>
    </subcellularLocation>
</comment>
<evidence type="ECO:0000256" key="5">
    <source>
        <dbReference type="ARBA" id="ARBA00016296"/>
    </source>
</evidence>
<sequence length="187" mass="21712">MKGRLFIVSGPSGAGKSTVTKLVRKKLNMTLAVSATTRKPRVGEVDTVDYHFYSMEKFQEAIKNNEFLEYANVHGNYYGTLKKEVEKKLENGEDVILEIDVQGGLQVKEKFPEAKLIFFKAPSVEELEKRLRGRNTDTEEVIQTRLKNSLKEMEYEKYYEEVIINNNVEESIKKLIEIIKRKEKEEK</sequence>
<evidence type="ECO:0000256" key="2">
    <source>
        <dbReference type="ARBA" id="ARBA00004496"/>
    </source>
</evidence>
<evidence type="ECO:0000313" key="16">
    <source>
        <dbReference type="Proteomes" id="UP000294678"/>
    </source>
</evidence>
<dbReference type="InterPro" id="IPR017665">
    <property type="entry name" value="Guanylate_kinase"/>
</dbReference>
<accession>A0AA46I4Y8</accession>
<comment type="catalytic activity">
    <reaction evidence="12 13">
        <text>GMP + ATP = GDP + ADP</text>
        <dbReference type="Rhea" id="RHEA:20780"/>
        <dbReference type="ChEBI" id="CHEBI:30616"/>
        <dbReference type="ChEBI" id="CHEBI:58115"/>
        <dbReference type="ChEBI" id="CHEBI:58189"/>
        <dbReference type="ChEBI" id="CHEBI:456216"/>
        <dbReference type="EC" id="2.7.4.8"/>
    </reaction>
</comment>
<dbReference type="Gene3D" id="3.30.63.10">
    <property type="entry name" value="Guanylate Kinase phosphate binding domain"/>
    <property type="match status" value="1"/>
</dbReference>
<keyword evidence="10 13" id="KW-0067">ATP-binding</keyword>
<evidence type="ECO:0000256" key="12">
    <source>
        <dbReference type="ARBA" id="ARBA00048594"/>
    </source>
</evidence>
<dbReference type="InterPro" id="IPR008144">
    <property type="entry name" value="Guanylate_kin-like_dom"/>
</dbReference>
<evidence type="ECO:0000256" key="13">
    <source>
        <dbReference type="HAMAP-Rule" id="MF_00328"/>
    </source>
</evidence>
<dbReference type="Pfam" id="PF00625">
    <property type="entry name" value="Guanylate_kin"/>
    <property type="match status" value="1"/>
</dbReference>
<proteinExistence type="inferred from homology"/>
<dbReference type="PANTHER" id="PTHR23117">
    <property type="entry name" value="GUANYLATE KINASE-RELATED"/>
    <property type="match status" value="1"/>
</dbReference>
<evidence type="ECO:0000259" key="14">
    <source>
        <dbReference type="PROSITE" id="PS50052"/>
    </source>
</evidence>
<evidence type="ECO:0000256" key="9">
    <source>
        <dbReference type="ARBA" id="ARBA00022777"/>
    </source>
</evidence>
<organism evidence="15 16">
    <name type="scientific">Hypnocyclicus thermotrophus</name>
    <dbReference type="NCBI Taxonomy" id="1627895"/>
    <lineage>
        <taxon>Bacteria</taxon>
        <taxon>Fusobacteriati</taxon>
        <taxon>Fusobacteriota</taxon>
        <taxon>Fusobacteriia</taxon>
        <taxon>Fusobacteriales</taxon>
        <taxon>Fusobacteriaceae</taxon>
        <taxon>Hypnocyclicus</taxon>
    </lineage>
</organism>
<dbReference type="EMBL" id="SOBG01000009">
    <property type="protein sequence ID" value="TDT67924.1"/>
    <property type="molecule type" value="Genomic_DNA"/>
</dbReference>
<evidence type="ECO:0000313" key="15">
    <source>
        <dbReference type="EMBL" id="TDT67924.1"/>
    </source>
</evidence>
<dbReference type="GO" id="GO:0004385">
    <property type="term" value="F:GMP kinase activity"/>
    <property type="evidence" value="ECO:0007669"/>
    <property type="project" value="UniProtKB-UniRule"/>
</dbReference>
<keyword evidence="16" id="KW-1185">Reference proteome</keyword>
<dbReference type="AlphaFoldDB" id="A0AA46I4Y8"/>
<name>A0AA46I4Y8_9FUSO</name>
<dbReference type="GO" id="GO:0005829">
    <property type="term" value="C:cytosol"/>
    <property type="evidence" value="ECO:0007669"/>
    <property type="project" value="TreeGrafter"/>
</dbReference>
<keyword evidence="6 13" id="KW-0963">Cytoplasm</keyword>
<evidence type="ECO:0000256" key="3">
    <source>
        <dbReference type="ARBA" id="ARBA00005790"/>
    </source>
</evidence>
<keyword evidence="7 13" id="KW-0808">Transferase</keyword>
<dbReference type="NCBIfam" id="TIGR03263">
    <property type="entry name" value="guanyl_kin"/>
    <property type="match status" value="1"/>
</dbReference>
<dbReference type="EC" id="2.7.4.8" evidence="4 13"/>
<feature type="domain" description="Guanylate kinase-like" evidence="14">
    <location>
        <begin position="3"/>
        <end position="180"/>
    </location>
</feature>
<evidence type="ECO:0000256" key="8">
    <source>
        <dbReference type="ARBA" id="ARBA00022741"/>
    </source>
</evidence>
<dbReference type="GO" id="GO:0005524">
    <property type="term" value="F:ATP binding"/>
    <property type="evidence" value="ECO:0007669"/>
    <property type="project" value="UniProtKB-UniRule"/>
</dbReference>
<dbReference type="PROSITE" id="PS50052">
    <property type="entry name" value="GUANYLATE_KINASE_2"/>
    <property type="match status" value="1"/>
</dbReference>
<dbReference type="FunFam" id="3.30.63.10:FF:000005">
    <property type="entry name" value="Guanylate kinase"/>
    <property type="match status" value="1"/>
</dbReference>
<evidence type="ECO:0000256" key="10">
    <source>
        <dbReference type="ARBA" id="ARBA00022840"/>
    </source>
</evidence>
<evidence type="ECO:0000256" key="6">
    <source>
        <dbReference type="ARBA" id="ARBA00022490"/>
    </source>
</evidence>
<dbReference type="SMART" id="SM00072">
    <property type="entry name" value="GuKc"/>
    <property type="match status" value="1"/>
</dbReference>
<gene>
    <name evidence="13" type="primary">gmk</name>
    <name evidence="15" type="ORF">EV215_1930</name>
</gene>
<dbReference type="InterPro" id="IPR008145">
    <property type="entry name" value="GK/Ca_channel_bsu"/>
</dbReference>
<comment type="function">
    <text evidence="1 13">Essential for recycling GMP and indirectly, cGMP.</text>
</comment>
<comment type="similarity">
    <text evidence="3 13">Belongs to the guanylate kinase family.</text>
</comment>
<feature type="binding site" evidence="13">
    <location>
        <begin position="10"/>
        <end position="17"/>
    </location>
    <ligand>
        <name>ATP</name>
        <dbReference type="ChEBI" id="CHEBI:30616"/>
    </ligand>
</feature>
<dbReference type="HAMAP" id="MF_00328">
    <property type="entry name" value="Guanylate_kinase"/>
    <property type="match status" value="1"/>
</dbReference>
<reference evidence="15 16" key="1">
    <citation type="submission" date="2019-03" db="EMBL/GenBank/DDBJ databases">
        <title>Genomic Encyclopedia of Type Strains, Phase IV (KMG-IV): sequencing the most valuable type-strain genomes for metagenomic binning, comparative biology and taxonomic classification.</title>
        <authorList>
            <person name="Goeker M."/>
        </authorList>
    </citation>
    <scope>NUCLEOTIDE SEQUENCE [LARGE SCALE GENOMIC DNA]</scope>
    <source>
        <strain evidence="15 16">DSM 100055</strain>
    </source>
</reference>
<keyword evidence="9 13" id="KW-0418">Kinase</keyword>
<evidence type="ECO:0000256" key="4">
    <source>
        <dbReference type="ARBA" id="ARBA00012961"/>
    </source>
</evidence>
<evidence type="ECO:0000256" key="7">
    <source>
        <dbReference type="ARBA" id="ARBA00022679"/>
    </source>
</evidence>
<dbReference type="Proteomes" id="UP000294678">
    <property type="component" value="Unassembled WGS sequence"/>
</dbReference>
<dbReference type="PANTHER" id="PTHR23117:SF13">
    <property type="entry name" value="GUANYLATE KINASE"/>
    <property type="match status" value="1"/>
</dbReference>
<dbReference type="SUPFAM" id="SSF52540">
    <property type="entry name" value="P-loop containing nucleoside triphosphate hydrolases"/>
    <property type="match status" value="1"/>
</dbReference>
<protein>
    <recommendedName>
        <fullName evidence="5 13">Guanylate kinase</fullName>
        <ecNumber evidence="4 13">2.7.4.8</ecNumber>
    </recommendedName>
    <alternativeName>
        <fullName evidence="11 13">GMP kinase</fullName>
    </alternativeName>
</protein>
<comment type="caution">
    <text evidence="15">The sequence shown here is derived from an EMBL/GenBank/DDBJ whole genome shotgun (WGS) entry which is preliminary data.</text>
</comment>
<evidence type="ECO:0000256" key="11">
    <source>
        <dbReference type="ARBA" id="ARBA00030128"/>
    </source>
</evidence>
<dbReference type="CDD" id="cd00071">
    <property type="entry name" value="GMPK"/>
    <property type="match status" value="1"/>
</dbReference>
<dbReference type="Gene3D" id="3.40.50.300">
    <property type="entry name" value="P-loop containing nucleotide triphosphate hydrolases"/>
    <property type="match status" value="1"/>
</dbReference>
<dbReference type="RefSeq" id="WP_134113788.1">
    <property type="nucleotide sequence ID" value="NZ_SOBG01000009.1"/>
</dbReference>
<dbReference type="InterPro" id="IPR027417">
    <property type="entry name" value="P-loop_NTPase"/>
</dbReference>
<keyword evidence="8 13" id="KW-0547">Nucleotide-binding</keyword>